<keyword evidence="1" id="KW-1133">Transmembrane helix</keyword>
<proteinExistence type="predicted"/>
<dbReference type="Proteomes" id="UP000540656">
    <property type="component" value="Unassembled WGS sequence"/>
</dbReference>
<evidence type="ECO:0000313" key="3">
    <source>
        <dbReference type="Proteomes" id="UP000540656"/>
    </source>
</evidence>
<keyword evidence="3" id="KW-1185">Reference proteome</keyword>
<dbReference type="AlphaFoldDB" id="A0A7Y9RYD4"/>
<evidence type="ECO:0000313" key="2">
    <source>
        <dbReference type="EMBL" id="NYG58525.1"/>
    </source>
</evidence>
<comment type="caution">
    <text evidence="2">The sequence shown here is derived from an EMBL/GenBank/DDBJ whole genome shotgun (WGS) entry which is preliminary data.</text>
</comment>
<organism evidence="2 3">
    <name type="scientific">Nocardioides daedukensis</name>
    <dbReference type="NCBI Taxonomy" id="634462"/>
    <lineage>
        <taxon>Bacteria</taxon>
        <taxon>Bacillati</taxon>
        <taxon>Actinomycetota</taxon>
        <taxon>Actinomycetes</taxon>
        <taxon>Propionibacteriales</taxon>
        <taxon>Nocardioidaceae</taxon>
        <taxon>Nocardioides</taxon>
    </lineage>
</organism>
<evidence type="ECO:0000256" key="1">
    <source>
        <dbReference type="SAM" id="Phobius"/>
    </source>
</evidence>
<keyword evidence="1" id="KW-0812">Transmembrane</keyword>
<dbReference type="EMBL" id="JACCAA010000001">
    <property type="protein sequence ID" value="NYG58525.1"/>
    <property type="molecule type" value="Genomic_DNA"/>
</dbReference>
<sequence>MSRTDATSTPQQTPVSVDGPVLVSNVVAGGLFLVPAAFLA</sequence>
<gene>
    <name evidence="2" type="ORF">BJ980_001448</name>
</gene>
<reference evidence="2 3" key="1">
    <citation type="submission" date="2020-07" db="EMBL/GenBank/DDBJ databases">
        <title>Sequencing the genomes of 1000 actinobacteria strains.</title>
        <authorList>
            <person name="Klenk H.-P."/>
        </authorList>
    </citation>
    <scope>NUCLEOTIDE SEQUENCE [LARGE SCALE GENOMIC DNA]</scope>
    <source>
        <strain evidence="2 3">DSM 23819</strain>
    </source>
</reference>
<dbReference type="RefSeq" id="WP_281363717.1">
    <property type="nucleotide sequence ID" value="NZ_JACCAA010000001.1"/>
</dbReference>
<keyword evidence="1" id="KW-0472">Membrane</keyword>
<protein>
    <submittedName>
        <fullName evidence="2">Uncharacterized protein</fullName>
    </submittedName>
</protein>
<feature type="transmembrane region" description="Helical" evidence="1">
    <location>
        <begin position="20"/>
        <end position="39"/>
    </location>
</feature>
<name>A0A7Y9RYD4_9ACTN</name>
<accession>A0A7Y9RYD4</accession>